<dbReference type="InterPro" id="IPR006390">
    <property type="entry name" value="DHP_synth_dom"/>
</dbReference>
<keyword evidence="8" id="KW-0289">Folate biosynthesis</keyword>
<name>A0ABS1D3H3_9PROT</name>
<dbReference type="PROSITE" id="PS50972">
    <property type="entry name" value="PTERIN_BINDING"/>
    <property type="match status" value="1"/>
</dbReference>
<dbReference type="InterPro" id="IPR045031">
    <property type="entry name" value="DHP_synth-like"/>
</dbReference>
<reference evidence="10 11" key="1">
    <citation type="journal article" date="2020" name="Microorganisms">
        <title>Osmotic Adaptation and Compatible Solute Biosynthesis of Phototrophic Bacteria as Revealed from Genome Analyses.</title>
        <authorList>
            <person name="Imhoff J.F."/>
            <person name="Rahn T."/>
            <person name="Kunzel S."/>
            <person name="Keller A."/>
            <person name="Neulinger S.C."/>
        </authorList>
    </citation>
    <scope>NUCLEOTIDE SEQUENCE [LARGE SCALE GENOMIC DNA]</scope>
    <source>
        <strain evidence="10 11">DSM 15382</strain>
    </source>
</reference>
<dbReference type="PANTHER" id="PTHR20941:SF1">
    <property type="entry name" value="FOLIC ACID SYNTHESIS PROTEIN FOL1"/>
    <property type="match status" value="1"/>
</dbReference>
<sequence length="339" mass="34798">MRWIEPLALLDAPLPGTLPLQGGPRHFALARLIEDGAARAVLPAAAIPPDWQDLLPPLVEAPLPFAGLPAGRPLVMGIVNVTPDSFSGDGVGAAAAIARGEAMLAAGADILDIGGESTRPGADPVPPEEECRRILPVLRALAPLAPVSVDTRHAATMAAALAAGARIVNDVTALRHDPGAVAVVRDAGVPVAIMHMPGTDPRTMQAAARYDDVVLEVAGFLRDRVAALEAAGIPRHRIAVDPGIGFGKTIEHNLALLERLPLLAGIGCPLLVGLSRKRFLGTLAGIPEAGQRVVPSIAGALFAVCQGAAILRVHDVAETVQALAVWRAAASGHGGPREG</sequence>
<dbReference type="NCBIfam" id="TIGR01496">
    <property type="entry name" value="DHPS"/>
    <property type="match status" value="1"/>
</dbReference>
<dbReference type="EC" id="2.5.1.15" evidence="4"/>
<dbReference type="PANTHER" id="PTHR20941">
    <property type="entry name" value="FOLATE SYNTHESIS PROTEINS"/>
    <property type="match status" value="1"/>
</dbReference>
<comment type="pathway">
    <text evidence="3">Cofactor biosynthesis; tetrahydrofolate biosynthesis; 7,8-dihydrofolate from 2-amino-4-hydroxy-6-hydroxymethyl-7,8-dihydropteridine diphosphate and 4-aminobenzoate: step 1/2.</text>
</comment>
<dbReference type="CDD" id="cd00739">
    <property type="entry name" value="DHPS"/>
    <property type="match status" value="1"/>
</dbReference>
<evidence type="ECO:0000256" key="4">
    <source>
        <dbReference type="ARBA" id="ARBA00012458"/>
    </source>
</evidence>
<evidence type="ECO:0000256" key="8">
    <source>
        <dbReference type="ARBA" id="ARBA00022909"/>
    </source>
</evidence>
<keyword evidence="11" id="KW-1185">Reference proteome</keyword>
<dbReference type="Gene3D" id="3.20.20.20">
    <property type="entry name" value="Dihydropteroate synthase-like"/>
    <property type="match status" value="1"/>
</dbReference>
<evidence type="ECO:0000259" key="9">
    <source>
        <dbReference type="PROSITE" id="PS50972"/>
    </source>
</evidence>
<comment type="cofactor">
    <cofactor evidence="2">
        <name>Mg(2+)</name>
        <dbReference type="ChEBI" id="CHEBI:18420"/>
    </cofactor>
</comment>
<keyword evidence="6" id="KW-0479">Metal-binding</keyword>
<dbReference type="PROSITE" id="PS00793">
    <property type="entry name" value="DHPS_2"/>
    <property type="match status" value="1"/>
</dbReference>
<evidence type="ECO:0000256" key="3">
    <source>
        <dbReference type="ARBA" id="ARBA00004763"/>
    </source>
</evidence>
<organism evidence="10 11">
    <name type="scientific">Paracraurococcus ruber</name>
    <dbReference type="NCBI Taxonomy" id="77675"/>
    <lineage>
        <taxon>Bacteria</taxon>
        <taxon>Pseudomonadati</taxon>
        <taxon>Pseudomonadota</taxon>
        <taxon>Alphaproteobacteria</taxon>
        <taxon>Acetobacterales</taxon>
        <taxon>Roseomonadaceae</taxon>
        <taxon>Paracraurococcus</taxon>
    </lineage>
</organism>
<evidence type="ECO:0000313" key="11">
    <source>
        <dbReference type="Proteomes" id="UP000697995"/>
    </source>
</evidence>
<proteinExistence type="predicted"/>
<keyword evidence="5" id="KW-0808">Transferase</keyword>
<evidence type="ECO:0000256" key="6">
    <source>
        <dbReference type="ARBA" id="ARBA00022723"/>
    </source>
</evidence>
<dbReference type="SUPFAM" id="SSF51717">
    <property type="entry name" value="Dihydropteroate synthetase-like"/>
    <property type="match status" value="1"/>
</dbReference>
<evidence type="ECO:0000256" key="5">
    <source>
        <dbReference type="ARBA" id="ARBA00022679"/>
    </source>
</evidence>
<protein>
    <recommendedName>
        <fullName evidence="4">dihydropteroate synthase</fullName>
        <ecNumber evidence="4">2.5.1.15</ecNumber>
    </recommendedName>
</protein>
<evidence type="ECO:0000313" key="10">
    <source>
        <dbReference type="EMBL" id="MBK1660996.1"/>
    </source>
</evidence>
<dbReference type="InterPro" id="IPR011005">
    <property type="entry name" value="Dihydropteroate_synth-like_sf"/>
</dbReference>
<dbReference type="EMBL" id="NRSG01000238">
    <property type="protein sequence ID" value="MBK1660996.1"/>
    <property type="molecule type" value="Genomic_DNA"/>
</dbReference>
<evidence type="ECO:0000256" key="7">
    <source>
        <dbReference type="ARBA" id="ARBA00022842"/>
    </source>
</evidence>
<evidence type="ECO:0000256" key="2">
    <source>
        <dbReference type="ARBA" id="ARBA00001946"/>
    </source>
</evidence>
<keyword evidence="7" id="KW-0460">Magnesium</keyword>
<comment type="caution">
    <text evidence="10">The sequence shown here is derived from an EMBL/GenBank/DDBJ whole genome shotgun (WGS) entry which is preliminary data.</text>
</comment>
<accession>A0ABS1D3H3</accession>
<comment type="catalytic activity">
    <reaction evidence="1">
        <text>(7,8-dihydropterin-6-yl)methyl diphosphate + 4-aminobenzoate = 7,8-dihydropteroate + diphosphate</text>
        <dbReference type="Rhea" id="RHEA:19949"/>
        <dbReference type="ChEBI" id="CHEBI:17836"/>
        <dbReference type="ChEBI" id="CHEBI:17839"/>
        <dbReference type="ChEBI" id="CHEBI:33019"/>
        <dbReference type="ChEBI" id="CHEBI:72950"/>
        <dbReference type="EC" id="2.5.1.15"/>
    </reaction>
</comment>
<dbReference type="RefSeq" id="WP_133222759.1">
    <property type="nucleotide sequence ID" value="NZ_NRSG01000238.1"/>
</dbReference>
<dbReference type="InterPro" id="IPR000489">
    <property type="entry name" value="Pterin-binding_dom"/>
</dbReference>
<dbReference type="Pfam" id="PF00809">
    <property type="entry name" value="Pterin_bind"/>
    <property type="match status" value="1"/>
</dbReference>
<gene>
    <name evidence="10" type="primary">folP</name>
    <name evidence="10" type="ORF">CKO45_22525</name>
</gene>
<evidence type="ECO:0000256" key="1">
    <source>
        <dbReference type="ARBA" id="ARBA00000012"/>
    </source>
</evidence>
<feature type="domain" description="Pterin-binding" evidence="9">
    <location>
        <begin position="73"/>
        <end position="324"/>
    </location>
</feature>
<dbReference type="Proteomes" id="UP000697995">
    <property type="component" value="Unassembled WGS sequence"/>
</dbReference>